<evidence type="ECO:0000256" key="7">
    <source>
        <dbReference type="ARBA" id="ARBA00023288"/>
    </source>
</evidence>
<dbReference type="RefSeq" id="XP_031854985.1">
    <property type="nucleotide sequence ID" value="XM_031999094.1"/>
</dbReference>
<dbReference type="PROSITE" id="PS50216">
    <property type="entry name" value="DHHC"/>
    <property type="match status" value="1"/>
</dbReference>
<comment type="domain">
    <text evidence="10">The DHHC domain is required for palmitoyltransferase activity.</text>
</comment>
<proteinExistence type="inferred from homology"/>
<dbReference type="OrthoDB" id="302728at2759"/>
<dbReference type="InterPro" id="IPR039859">
    <property type="entry name" value="PFA4/ZDH16/20/ERF2-like"/>
</dbReference>
<keyword evidence="2 10" id="KW-0808">Transferase</keyword>
<dbReference type="EC" id="2.3.1.225" evidence="10"/>
<dbReference type="GO" id="GO:0019706">
    <property type="term" value="F:protein-cysteine S-palmitoyltransferase activity"/>
    <property type="evidence" value="ECO:0007669"/>
    <property type="project" value="UniProtKB-EC"/>
</dbReference>
<keyword evidence="4 10" id="KW-1133">Transmembrane helix</keyword>
<keyword evidence="6" id="KW-0564">Palmitate</keyword>
<protein>
    <recommendedName>
        <fullName evidence="10">Palmitoyltransferase</fullName>
        <ecNumber evidence="10">2.3.1.225</ecNumber>
    </recommendedName>
</protein>
<comment type="subcellular location">
    <subcellularLocation>
        <location evidence="1">Membrane</location>
        <topology evidence="1">Multi-pass membrane protein</topology>
    </subcellularLocation>
</comment>
<organism evidence="12 13">
    <name type="scientific">Magnusiomyces paraingens</name>
    <dbReference type="NCBI Taxonomy" id="2606893"/>
    <lineage>
        <taxon>Eukaryota</taxon>
        <taxon>Fungi</taxon>
        <taxon>Dikarya</taxon>
        <taxon>Ascomycota</taxon>
        <taxon>Saccharomycotina</taxon>
        <taxon>Dipodascomycetes</taxon>
        <taxon>Dipodascales</taxon>
        <taxon>Dipodascaceae</taxon>
        <taxon>Magnusiomyces</taxon>
    </lineage>
</organism>
<keyword evidence="3 10" id="KW-0812">Transmembrane</keyword>
<reference evidence="12 13" key="1">
    <citation type="submission" date="2019-09" db="EMBL/GenBank/DDBJ databases">
        <authorList>
            <person name="Brejova B."/>
        </authorList>
    </citation>
    <scope>NUCLEOTIDE SEQUENCE [LARGE SCALE GENOMIC DNA]</scope>
</reference>
<feature type="transmembrane region" description="Helical" evidence="10">
    <location>
        <begin position="57"/>
        <end position="78"/>
    </location>
</feature>
<evidence type="ECO:0000256" key="8">
    <source>
        <dbReference type="ARBA" id="ARBA00023315"/>
    </source>
</evidence>
<dbReference type="Pfam" id="PF01529">
    <property type="entry name" value="DHHC"/>
    <property type="match status" value="1"/>
</dbReference>
<keyword evidence="8 10" id="KW-0012">Acyltransferase</keyword>
<evidence type="ECO:0000256" key="6">
    <source>
        <dbReference type="ARBA" id="ARBA00023139"/>
    </source>
</evidence>
<dbReference type="GO" id="GO:0016020">
    <property type="term" value="C:membrane"/>
    <property type="evidence" value="ECO:0007669"/>
    <property type="project" value="UniProtKB-SubCell"/>
</dbReference>
<comment type="catalytic activity">
    <reaction evidence="9 10">
        <text>L-cysteinyl-[protein] + hexadecanoyl-CoA = S-hexadecanoyl-L-cysteinyl-[protein] + CoA</text>
        <dbReference type="Rhea" id="RHEA:36683"/>
        <dbReference type="Rhea" id="RHEA-COMP:10131"/>
        <dbReference type="Rhea" id="RHEA-COMP:11032"/>
        <dbReference type="ChEBI" id="CHEBI:29950"/>
        <dbReference type="ChEBI" id="CHEBI:57287"/>
        <dbReference type="ChEBI" id="CHEBI:57379"/>
        <dbReference type="ChEBI" id="CHEBI:74151"/>
        <dbReference type="EC" id="2.3.1.225"/>
    </reaction>
</comment>
<feature type="transmembrane region" description="Helical" evidence="10">
    <location>
        <begin position="198"/>
        <end position="225"/>
    </location>
</feature>
<feature type="transmembrane region" description="Helical" evidence="10">
    <location>
        <begin position="33"/>
        <end position="51"/>
    </location>
</feature>
<dbReference type="GeneID" id="43583194"/>
<evidence type="ECO:0000259" key="11">
    <source>
        <dbReference type="Pfam" id="PF01529"/>
    </source>
</evidence>
<dbReference type="AlphaFoldDB" id="A0A5E8BZA5"/>
<feature type="domain" description="Palmitoyltransferase DHHC" evidence="11">
    <location>
        <begin position="153"/>
        <end position="282"/>
    </location>
</feature>
<evidence type="ECO:0000256" key="1">
    <source>
        <dbReference type="ARBA" id="ARBA00004141"/>
    </source>
</evidence>
<gene>
    <name evidence="12" type="ORF">SAPINGB_P004379</name>
</gene>
<keyword evidence="7" id="KW-0449">Lipoprotein</keyword>
<evidence type="ECO:0000256" key="2">
    <source>
        <dbReference type="ARBA" id="ARBA00022679"/>
    </source>
</evidence>
<keyword evidence="13" id="KW-1185">Reference proteome</keyword>
<comment type="similarity">
    <text evidence="10">Belongs to the DHHC palmitoyltransferase family.</text>
</comment>
<dbReference type="EMBL" id="CABVLU010000003">
    <property type="protein sequence ID" value="VVT55020.1"/>
    <property type="molecule type" value="Genomic_DNA"/>
</dbReference>
<evidence type="ECO:0000256" key="3">
    <source>
        <dbReference type="ARBA" id="ARBA00022692"/>
    </source>
</evidence>
<dbReference type="Proteomes" id="UP000398389">
    <property type="component" value="Unassembled WGS sequence"/>
</dbReference>
<evidence type="ECO:0000256" key="9">
    <source>
        <dbReference type="ARBA" id="ARBA00048048"/>
    </source>
</evidence>
<evidence type="ECO:0000313" key="13">
    <source>
        <dbReference type="Proteomes" id="UP000398389"/>
    </source>
</evidence>
<accession>A0A5E8BZA5</accession>
<dbReference type="PANTHER" id="PTHR12246">
    <property type="entry name" value="PALMITOYLTRANSFERASE ZDHHC16"/>
    <property type="match status" value="1"/>
</dbReference>
<name>A0A5E8BZA5_9ASCO</name>
<feature type="transmembrane region" description="Helical" evidence="10">
    <location>
        <begin position="245"/>
        <end position="266"/>
    </location>
</feature>
<keyword evidence="5 10" id="KW-0472">Membrane</keyword>
<evidence type="ECO:0000256" key="10">
    <source>
        <dbReference type="RuleBase" id="RU079119"/>
    </source>
</evidence>
<evidence type="ECO:0000313" key="12">
    <source>
        <dbReference type="EMBL" id="VVT55020.1"/>
    </source>
</evidence>
<evidence type="ECO:0000256" key="5">
    <source>
        <dbReference type="ARBA" id="ARBA00023136"/>
    </source>
</evidence>
<evidence type="ECO:0000256" key="4">
    <source>
        <dbReference type="ARBA" id="ARBA00022989"/>
    </source>
</evidence>
<sequence length="460" mass="50918">MGLCGLLPPRICHAAGYCCCTCISWLPRAGVNALMFWGFYTHCFSLAPIILSTAHPLLQTIAILWVATLYGLSFISYFETVRIGGGSPLDIPGFSVPLAVVQECCTLSNQPSSSPSSPLPLLPSSSTLDLALLSSRSPPPHVPSYTAKDNGLLRFCGKCLAWKPDRAHHCSSCGRCVLRMDHHCPWFATCIGFRNHKVFLLFLGYVSIFCLSCALSAAIGVYLFLNTEIDRLKHGATDAAFVPVNWIALAVVASVMGFAVTVFFLYSLYLAAKNSTVIENLEETRYRTSLAPAHFRYTAPPSSRSVGNIFDLGWRRNLAQIMGRDPWMWWIPLPLPRAPIDHTSPAAPLDEEASVAMLEENNDTTDYDKAGHCRWNVYPVGVVSGAEGDGTWYPVNQALLQAAHLAADSETQRLAQMYAHRQRQQELMREQMLDEENYAYYAHHQNILHETPHGVPLADL</sequence>
<dbReference type="InterPro" id="IPR001594">
    <property type="entry name" value="Palmitoyltrfase_DHHC"/>
</dbReference>